<sequence>MIMVFPMRVWRAWRAAPVVGAMLLLALMTGPLLGPETGPLVGVRAAQAQDAFPNQAIGIIDMQRILRESTAARSVDRERQVYLEAYNKETAAAEQALREKQRELTLGAGQQPTPEDEQKARDFRQQVADFERRVAERRRNLERALSQALAQVQQMITVVADEVAAERGINLVLYRSQVPLFDPRMEMTEDVLGRLNERLPAVAFPDPASLPPAGGAQ</sequence>
<dbReference type="GO" id="GO:0051082">
    <property type="term" value="F:unfolded protein binding"/>
    <property type="evidence" value="ECO:0007669"/>
    <property type="project" value="InterPro"/>
</dbReference>
<reference evidence="4 5" key="1">
    <citation type="submission" date="2020-08" db="EMBL/GenBank/DDBJ databases">
        <title>Genome sequencing of Purple Non-Sulfur Bacteria from various extreme environments.</title>
        <authorList>
            <person name="Mayer M."/>
        </authorList>
    </citation>
    <scope>NUCLEOTIDE SEQUENCE [LARGE SCALE GENOMIC DNA]</scope>
    <source>
        <strain evidence="4 5">JA131</strain>
    </source>
</reference>
<protein>
    <submittedName>
        <fullName evidence="4">Skp family chaperone for outer membrane proteins</fullName>
    </submittedName>
</protein>
<accession>A0A7W6RCF5</accession>
<dbReference type="Gene3D" id="3.30.910.20">
    <property type="entry name" value="Skp domain"/>
    <property type="match status" value="1"/>
</dbReference>
<dbReference type="Pfam" id="PF03938">
    <property type="entry name" value="OmpH"/>
    <property type="match status" value="1"/>
</dbReference>
<dbReference type="InterPro" id="IPR024930">
    <property type="entry name" value="Skp_dom_sf"/>
</dbReference>
<dbReference type="SUPFAM" id="SSF111384">
    <property type="entry name" value="OmpH-like"/>
    <property type="match status" value="1"/>
</dbReference>
<evidence type="ECO:0000313" key="5">
    <source>
        <dbReference type="Proteomes" id="UP000554286"/>
    </source>
</evidence>
<comment type="similarity">
    <text evidence="1">Belongs to the Skp family.</text>
</comment>
<organism evidence="4 5">
    <name type="scientific">Roseospira visakhapatnamensis</name>
    <dbReference type="NCBI Taxonomy" id="390880"/>
    <lineage>
        <taxon>Bacteria</taxon>
        <taxon>Pseudomonadati</taxon>
        <taxon>Pseudomonadota</taxon>
        <taxon>Alphaproteobacteria</taxon>
        <taxon>Rhodospirillales</taxon>
        <taxon>Rhodospirillaceae</taxon>
        <taxon>Roseospira</taxon>
    </lineage>
</organism>
<evidence type="ECO:0000256" key="2">
    <source>
        <dbReference type="ARBA" id="ARBA00022729"/>
    </source>
</evidence>
<keyword evidence="5" id="KW-1185">Reference proteome</keyword>
<feature type="coiled-coil region" evidence="3">
    <location>
        <begin position="83"/>
        <end position="151"/>
    </location>
</feature>
<dbReference type="Proteomes" id="UP000554286">
    <property type="component" value="Unassembled WGS sequence"/>
</dbReference>
<keyword evidence="2" id="KW-0732">Signal</keyword>
<dbReference type="PANTHER" id="PTHR35089">
    <property type="entry name" value="CHAPERONE PROTEIN SKP"/>
    <property type="match status" value="1"/>
</dbReference>
<name>A0A7W6RCF5_9PROT</name>
<evidence type="ECO:0000256" key="3">
    <source>
        <dbReference type="SAM" id="Coils"/>
    </source>
</evidence>
<proteinExistence type="inferred from homology"/>
<comment type="caution">
    <text evidence="4">The sequence shown here is derived from an EMBL/GenBank/DDBJ whole genome shotgun (WGS) entry which is preliminary data.</text>
</comment>
<evidence type="ECO:0000313" key="4">
    <source>
        <dbReference type="EMBL" id="MBB4265845.1"/>
    </source>
</evidence>
<dbReference type="EMBL" id="JACIGK010000009">
    <property type="protein sequence ID" value="MBB4265845.1"/>
    <property type="molecule type" value="Genomic_DNA"/>
</dbReference>
<dbReference type="SMART" id="SM00935">
    <property type="entry name" value="OmpH"/>
    <property type="match status" value="1"/>
</dbReference>
<evidence type="ECO:0000256" key="1">
    <source>
        <dbReference type="ARBA" id="ARBA00009091"/>
    </source>
</evidence>
<keyword evidence="3" id="KW-0175">Coiled coil</keyword>
<gene>
    <name evidence="4" type="ORF">GGD89_001470</name>
</gene>
<dbReference type="GO" id="GO:0050821">
    <property type="term" value="P:protein stabilization"/>
    <property type="evidence" value="ECO:0007669"/>
    <property type="project" value="TreeGrafter"/>
</dbReference>
<dbReference type="GO" id="GO:0005829">
    <property type="term" value="C:cytosol"/>
    <property type="evidence" value="ECO:0007669"/>
    <property type="project" value="TreeGrafter"/>
</dbReference>
<dbReference type="AlphaFoldDB" id="A0A7W6RCF5"/>
<dbReference type="InterPro" id="IPR005632">
    <property type="entry name" value="Chaperone_Skp"/>
</dbReference>
<dbReference type="PANTHER" id="PTHR35089:SF1">
    <property type="entry name" value="CHAPERONE PROTEIN SKP"/>
    <property type="match status" value="1"/>
</dbReference>